<organism evidence="2 3">
    <name type="scientific">Nitrososphaera gargensis (strain Ga9.2)</name>
    <dbReference type="NCBI Taxonomy" id="1237085"/>
    <lineage>
        <taxon>Archaea</taxon>
        <taxon>Nitrososphaerota</taxon>
        <taxon>Nitrososphaeria</taxon>
        <taxon>Nitrososphaerales</taxon>
        <taxon>Nitrososphaeraceae</taxon>
        <taxon>Nitrososphaera</taxon>
    </lineage>
</organism>
<feature type="compositionally biased region" description="Basic and acidic residues" evidence="1">
    <location>
        <begin position="37"/>
        <end position="54"/>
    </location>
</feature>
<dbReference type="STRING" id="1237085.Ngar_c00950"/>
<accession>K0IBW8</accession>
<sequence length="424" mass="44702">MRSKNAFAILAGALLVAAMLIMSATVPPSAYADTDDDNGKNKSKDKDDKKEKRNEKLERVASILKKLNNDAKTILPSSGTLTVNASGLAVERSNNGRTGVADAKLDMSGSILKVEGSHVRVMFNGTLDIDGQEYEIDAEGKVKLSRSGHGTGLLEIKGRTDDDDDRDKFTLKATILPSSQSREWKIVTTMPTAKLGSHIKIYLIGEMHLSGNTGGGSGGNTQLSHFEISHIANQTAGNQFTFTVKAIDTNGHVKKDYNGTVTIKTNDGSSPMGNASSFAPNPYTFNATADNGQHTFTAKLYNAKSNVTIITVSDSGGKTGTSNKFNVVPEAAASVKVMPVNVTVPSNATQNFNATAYDAYGNWVDADFTWSLNSTAVGTLTPSATDSSKATFKAAVVSSNINGTITATVAGTMVQSTAKVTVTP</sequence>
<evidence type="ECO:0000313" key="3">
    <source>
        <dbReference type="Proteomes" id="UP000008037"/>
    </source>
</evidence>
<dbReference type="EMBL" id="CP002408">
    <property type="protein sequence ID" value="AFU57045.1"/>
    <property type="molecule type" value="Genomic_DNA"/>
</dbReference>
<proteinExistence type="predicted"/>
<evidence type="ECO:0000313" key="2">
    <source>
        <dbReference type="EMBL" id="AFU57045.1"/>
    </source>
</evidence>
<dbReference type="InParanoid" id="K0IBW8"/>
<reference evidence="2 3" key="1">
    <citation type="journal article" date="2012" name="Environ. Microbiol.">
        <title>The genome of the ammonia-oxidizing Candidatus Nitrososphaera gargensis: insights into metabolic versatility and environmental adaptations.</title>
        <authorList>
            <person name="Spang A."/>
            <person name="Poehlein A."/>
            <person name="Offre P."/>
            <person name="Zumbragel S."/>
            <person name="Haider S."/>
            <person name="Rychlik N."/>
            <person name="Nowka B."/>
            <person name="Schmeisser C."/>
            <person name="Lebedeva E.V."/>
            <person name="Rattei T."/>
            <person name="Bohm C."/>
            <person name="Schmid M."/>
            <person name="Galushko A."/>
            <person name="Hatzenpichler R."/>
            <person name="Weinmaier T."/>
            <person name="Daniel R."/>
            <person name="Schleper C."/>
            <person name="Spieck E."/>
            <person name="Streit W."/>
            <person name="Wagner M."/>
        </authorList>
    </citation>
    <scope>NUCLEOTIDE SEQUENCE [LARGE SCALE GENOMIC DNA]</scope>
    <source>
        <strain evidence="3">Ga9.2</strain>
    </source>
</reference>
<dbReference type="Proteomes" id="UP000008037">
    <property type="component" value="Chromosome"/>
</dbReference>
<feature type="region of interest" description="Disordered" evidence="1">
    <location>
        <begin position="30"/>
        <end position="54"/>
    </location>
</feature>
<name>K0IBW8_NITGG</name>
<dbReference type="BioCyc" id="CNIT1237085:G1324-95-MONOMER"/>
<dbReference type="AlphaFoldDB" id="K0IBW8"/>
<dbReference type="RefSeq" id="WP_015017618.1">
    <property type="nucleotide sequence ID" value="NC_018719.1"/>
</dbReference>
<dbReference type="GeneID" id="13796271"/>
<dbReference type="Gene3D" id="2.60.40.1080">
    <property type="match status" value="1"/>
</dbReference>
<dbReference type="HOGENOM" id="CLU_646582_0_0_2"/>
<evidence type="ECO:0000256" key="1">
    <source>
        <dbReference type="SAM" id="MobiDB-lite"/>
    </source>
</evidence>
<keyword evidence="3" id="KW-1185">Reference proteome</keyword>
<gene>
    <name evidence="2" type="ordered locus">Ngar_c00950</name>
</gene>
<dbReference type="KEGG" id="nga:Ngar_c00950"/>
<protein>
    <submittedName>
        <fullName evidence="2">Uncharacterized protein</fullName>
    </submittedName>
</protein>